<proteinExistence type="predicted"/>
<protein>
    <submittedName>
        <fullName evidence="1">Uncharacterized protein</fullName>
    </submittedName>
</protein>
<dbReference type="Proteomes" id="UP001254832">
    <property type="component" value="Unassembled WGS sequence"/>
</dbReference>
<accession>A0AAP5LNU0</accession>
<name>A0AAP5LNU0_PAEAM</name>
<dbReference type="AlphaFoldDB" id="A0AAP5LNU0"/>
<sequence length="29" mass="3359">MNHFTTDLVQALVTKQEVTEVFALIWNLP</sequence>
<organism evidence="1 2">
    <name type="scientific">Paenibacillus amylolyticus</name>
    <dbReference type="NCBI Taxonomy" id="1451"/>
    <lineage>
        <taxon>Bacteria</taxon>
        <taxon>Bacillati</taxon>
        <taxon>Bacillota</taxon>
        <taxon>Bacilli</taxon>
        <taxon>Bacillales</taxon>
        <taxon>Paenibacillaceae</taxon>
        <taxon>Paenibacillus</taxon>
    </lineage>
</organism>
<evidence type="ECO:0000313" key="1">
    <source>
        <dbReference type="EMBL" id="MDR6726082.1"/>
    </source>
</evidence>
<evidence type="ECO:0000313" key="2">
    <source>
        <dbReference type="Proteomes" id="UP001254832"/>
    </source>
</evidence>
<gene>
    <name evidence="1" type="ORF">J2W91_004588</name>
</gene>
<comment type="caution">
    <text evidence="1">The sequence shown here is derived from an EMBL/GenBank/DDBJ whole genome shotgun (WGS) entry which is preliminary data.</text>
</comment>
<dbReference type="EMBL" id="JAVDTR010000015">
    <property type="protein sequence ID" value="MDR6726082.1"/>
    <property type="molecule type" value="Genomic_DNA"/>
</dbReference>
<reference evidence="1" key="1">
    <citation type="submission" date="2023-07" db="EMBL/GenBank/DDBJ databases">
        <title>Sorghum-associated microbial communities from plants grown in Nebraska, USA.</title>
        <authorList>
            <person name="Schachtman D."/>
        </authorList>
    </citation>
    <scope>NUCLEOTIDE SEQUENCE</scope>
    <source>
        <strain evidence="1">BE80</strain>
    </source>
</reference>